<dbReference type="AlphaFoldDB" id="A0A6V7RGS0"/>
<evidence type="ECO:0000313" key="2">
    <source>
        <dbReference type="EMBL" id="CAD2076289.1"/>
    </source>
</evidence>
<dbReference type="PIRSF" id="PIRSF021287">
    <property type="entry name" value="Biofilm_formation_YmcA"/>
    <property type="match status" value="1"/>
</dbReference>
<dbReference type="InterPro" id="IPR016783">
    <property type="entry name" value="Biofilm_formation_YmcA"/>
</dbReference>
<comment type="caution">
    <text evidence="2">The sequence shown here is derived from an EMBL/GenBank/DDBJ whole genome shotgun (WGS) entry which is preliminary data.</text>
</comment>
<evidence type="ECO:0008006" key="4">
    <source>
        <dbReference type="Google" id="ProtNLM"/>
    </source>
</evidence>
<name>A0A6V7RGS0_9BACL</name>
<dbReference type="InterPro" id="IPR010368">
    <property type="entry name" value="Com_YlbF"/>
</dbReference>
<organism evidence="2 3">
    <name type="scientific">Phocicoccus schoeneichii</name>
    <dbReference type="NCBI Taxonomy" id="1812261"/>
    <lineage>
        <taxon>Bacteria</taxon>
        <taxon>Bacillati</taxon>
        <taxon>Bacillota</taxon>
        <taxon>Bacilli</taxon>
        <taxon>Bacillales</taxon>
        <taxon>Salinicoccaceae</taxon>
        <taxon>Phocicoccus</taxon>
    </lineage>
</organism>
<gene>
    <name evidence="2" type="primary">ymcA</name>
    <name evidence="2" type="ORF">JEOSCH030_01038</name>
</gene>
<proteinExistence type="predicted"/>
<dbReference type="InterPro" id="IPR052767">
    <property type="entry name" value="Bact_com_dev_regulator"/>
</dbReference>
<sequence>MYTKDEIVNAAKELGKMIAETDEVKFFEKAEAKIHENKDVREKMASLRSLQQQSVNFQSYGKDKAHQLAEKKISVLEEELDNMPIVNQFMDAQDDVNSILQMVSHAISSTVTHEIIERTGGDHLEGETGAAMANRPSKDVK</sequence>
<dbReference type="InterPro" id="IPR023378">
    <property type="entry name" value="YheA/YmcA-like_dom_sf"/>
</dbReference>
<dbReference type="RefSeq" id="WP_186087200.1">
    <property type="nucleotide sequence ID" value="NZ_BMDB01000001.1"/>
</dbReference>
<accession>A0A6V7RGS0</accession>
<dbReference type="EMBL" id="CAJEWE010000010">
    <property type="protein sequence ID" value="CAD2076289.1"/>
    <property type="molecule type" value="Genomic_DNA"/>
</dbReference>
<protein>
    <recommendedName>
        <fullName evidence="4">Cell fate regulator YmcA, YheA/YmcA/DUF963 family (Controls sporulation, competence, biofilm development)</fullName>
    </recommendedName>
</protein>
<evidence type="ECO:0000313" key="3">
    <source>
        <dbReference type="Proteomes" id="UP000521032"/>
    </source>
</evidence>
<keyword evidence="3" id="KW-1185">Reference proteome</keyword>
<dbReference type="Gene3D" id="1.20.1500.10">
    <property type="entry name" value="YheA/YmcA-like"/>
    <property type="match status" value="1"/>
</dbReference>
<evidence type="ECO:0000256" key="1">
    <source>
        <dbReference type="SAM" id="MobiDB-lite"/>
    </source>
</evidence>
<dbReference type="SUPFAM" id="SSF158622">
    <property type="entry name" value="YheA/YmcA-like"/>
    <property type="match status" value="1"/>
</dbReference>
<reference evidence="2 3" key="1">
    <citation type="submission" date="2020-07" db="EMBL/GenBank/DDBJ databases">
        <authorList>
            <person name="Criscuolo A."/>
        </authorList>
    </citation>
    <scope>NUCLEOTIDE SEQUENCE [LARGE SCALE GENOMIC DNA]</scope>
    <source>
        <strain evidence="3">CIP 111030</strain>
    </source>
</reference>
<feature type="region of interest" description="Disordered" evidence="1">
    <location>
        <begin position="120"/>
        <end position="141"/>
    </location>
</feature>
<dbReference type="Pfam" id="PF06133">
    <property type="entry name" value="Com_YlbF"/>
    <property type="match status" value="1"/>
</dbReference>
<dbReference type="PANTHER" id="PTHR38448">
    <property type="entry name" value="REGULATORY PROTEIN YLBF-RELATED"/>
    <property type="match status" value="1"/>
</dbReference>
<dbReference type="PANTHER" id="PTHR38448:SF1">
    <property type="entry name" value="YLBF FAMILY REGULATOR"/>
    <property type="match status" value="1"/>
</dbReference>
<dbReference type="Proteomes" id="UP000521032">
    <property type="component" value="Unassembled WGS sequence"/>
</dbReference>